<proteinExistence type="predicted"/>
<reference evidence="2" key="1">
    <citation type="submission" date="2021-02" db="EMBL/GenBank/DDBJ databases">
        <authorList>
            <person name="Nowell W R."/>
        </authorList>
    </citation>
    <scope>NUCLEOTIDE SEQUENCE</scope>
</reference>
<protein>
    <submittedName>
        <fullName evidence="2">Uncharacterized protein</fullName>
    </submittedName>
</protein>
<dbReference type="EMBL" id="CAJNYD010003033">
    <property type="protein sequence ID" value="CAF3472226.1"/>
    <property type="molecule type" value="Genomic_DNA"/>
</dbReference>
<accession>A0A818FBG0</accession>
<evidence type="ECO:0000313" key="5">
    <source>
        <dbReference type="EMBL" id="CAF4638728.1"/>
    </source>
</evidence>
<dbReference type="Proteomes" id="UP000663851">
    <property type="component" value="Unassembled WGS sequence"/>
</dbReference>
<dbReference type="EMBL" id="CAJNXB010003597">
    <property type="protein sequence ID" value="CAF3326603.1"/>
    <property type="molecule type" value="Genomic_DNA"/>
</dbReference>
<comment type="caution">
    <text evidence="2">The sequence shown here is derived from an EMBL/GenBank/DDBJ whole genome shotgun (WGS) entry which is preliminary data.</text>
</comment>
<evidence type="ECO:0000313" key="2">
    <source>
        <dbReference type="EMBL" id="CAF3472226.1"/>
    </source>
</evidence>
<dbReference type="OrthoDB" id="9996522at2759"/>
<organism evidence="2 6">
    <name type="scientific">Rotaria socialis</name>
    <dbReference type="NCBI Taxonomy" id="392032"/>
    <lineage>
        <taxon>Eukaryota</taxon>
        <taxon>Metazoa</taxon>
        <taxon>Spiralia</taxon>
        <taxon>Gnathifera</taxon>
        <taxon>Rotifera</taxon>
        <taxon>Eurotatoria</taxon>
        <taxon>Bdelloidea</taxon>
        <taxon>Philodinida</taxon>
        <taxon>Philodinidae</taxon>
        <taxon>Rotaria</taxon>
    </lineage>
</organism>
<dbReference type="EMBL" id="CAJOBP010000086">
    <property type="protein sequence ID" value="CAF4119110.1"/>
    <property type="molecule type" value="Genomic_DNA"/>
</dbReference>
<dbReference type="EMBL" id="CAJOBR010001832">
    <property type="protein sequence ID" value="CAF4638728.1"/>
    <property type="molecule type" value="Genomic_DNA"/>
</dbReference>
<dbReference type="Proteomes" id="UP000663833">
    <property type="component" value="Unassembled WGS sequence"/>
</dbReference>
<evidence type="ECO:0000313" key="6">
    <source>
        <dbReference type="Proteomes" id="UP000663833"/>
    </source>
</evidence>
<name>A0A818FBG0_9BILA</name>
<gene>
    <name evidence="4" type="ORF">HFQ381_LOCUS8464</name>
    <name evidence="2" type="ORF">LUA448_LOCUS23455</name>
    <name evidence="5" type="ORF">QYT958_LOCUS13983</name>
    <name evidence="1" type="ORF">TIS948_LOCUS20780</name>
    <name evidence="3" type="ORF">UJA718_LOCUS1441</name>
</gene>
<dbReference type="Proteomes" id="UP000663848">
    <property type="component" value="Unassembled WGS sequence"/>
</dbReference>
<evidence type="ECO:0000313" key="1">
    <source>
        <dbReference type="EMBL" id="CAF3326603.1"/>
    </source>
</evidence>
<evidence type="ECO:0000313" key="7">
    <source>
        <dbReference type="Proteomes" id="UP000663873"/>
    </source>
</evidence>
<dbReference type="Proteomes" id="UP000663873">
    <property type="component" value="Unassembled WGS sequence"/>
</dbReference>
<dbReference type="EMBL" id="CAJOBO010000424">
    <property type="protein sequence ID" value="CAF4218165.1"/>
    <property type="molecule type" value="Genomic_DNA"/>
</dbReference>
<keyword evidence="7" id="KW-1185">Reference proteome</keyword>
<evidence type="ECO:0000313" key="4">
    <source>
        <dbReference type="EMBL" id="CAF4218165.1"/>
    </source>
</evidence>
<evidence type="ECO:0000313" key="3">
    <source>
        <dbReference type="EMBL" id="CAF4119110.1"/>
    </source>
</evidence>
<dbReference type="Proteomes" id="UP000663825">
    <property type="component" value="Unassembled WGS sequence"/>
</dbReference>
<dbReference type="AlphaFoldDB" id="A0A818FBG0"/>
<sequence>MKKQDTNNPSSNFALSHSFSRRQMTMMKSYLDSSVSAEVPQSPSTIINPARCLHCGKYYCQIDFIFSWLSRYGNSNDQQCVVHQHIQDIISKRLPSSDPRNVCEQRLLDWYNSMKINLQNESIRFSTPTVTSSSISGSFLSSSLIISHQDNNSDNSIDYNQYLSSQSNGFPPDEPLFSSNVCNRLSSSTPTQTFQTQNRAGLYQLCSNGRYIIADDWCQTYKGHRLAQFMRCLTIYNQYEEQCVLMLPEFNTMTQMDSVQSMTWHEQLQVFLFITFHRIYQCEPESGTINQINEYEVPSSRHSLAHIACDQQSYVFLAYEYPAASLDLWHISTMATWSLLKRWTPRELFPPVQYNDEDEEDHREHYDQESGVCGIASMRYTNGTLHFLARHERHWCLHFFTLNINEKYQKLIPQRRIDIDLAHLRFAGENFQMEVLPGEQGWLFAIRRSYLVHLSYNGKDAQKLLLPTSKRGADSIYNVCIMDERGKRRENGKHLVVRDANSIRFYKL</sequence>